<sequence length="124" mass="14224">MNLSAIGIACESLEDSIKFYENFGLNFTQIGDEHYEATTKSGLRLMLDSYDLMKKINPSWERPIFPGITLCFEQDNPQSVDNLVNKLKDKDVIIEKEPWDAFWGQRYASVKDPDGNQIDIFALL</sequence>
<comment type="caution">
    <text evidence="2">The sequence shown here is derived from an EMBL/GenBank/DDBJ whole genome shotgun (WGS) entry which is preliminary data.</text>
</comment>
<accession>A0ABY0IIK0</accession>
<organism evidence="2 3">
    <name type="scientific">Halobacteriovorax vibrionivorans</name>
    <dbReference type="NCBI Taxonomy" id="2152716"/>
    <lineage>
        <taxon>Bacteria</taxon>
        <taxon>Pseudomonadati</taxon>
        <taxon>Bdellovibrionota</taxon>
        <taxon>Bacteriovoracia</taxon>
        <taxon>Bacteriovoracales</taxon>
        <taxon>Halobacteriovoraceae</taxon>
        <taxon>Halobacteriovorax</taxon>
    </lineage>
</organism>
<dbReference type="Gene3D" id="3.10.180.10">
    <property type="entry name" value="2,3-Dihydroxybiphenyl 1,2-Dioxygenase, domain 1"/>
    <property type="match status" value="1"/>
</dbReference>
<dbReference type="InterPro" id="IPR004360">
    <property type="entry name" value="Glyas_Fos-R_dOase_dom"/>
</dbReference>
<dbReference type="Proteomes" id="UP000443582">
    <property type="component" value="Unassembled WGS sequence"/>
</dbReference>
<evidence type="ECO:0000313" key="3">
    <source>
        <dbReference type="Proteomes" id="UP000443582"/>
    </source>
</evidence>
<dbReference type="RefSeq" id="WP_114705729.1">
    <property type="nucleotide sequence ID" value="NZ_QDKL01000001.1"/>
</dbReference>
<proteinExistence type="predicted"/>
<dbReference type="SUPFAM" id="SSF54593">
    <property type="entry name" value="Glyoxalase/Bleomycin resistance protein/Dihydroxybiphenyl dioxygenase"/>
    <property type="match status" value="1"/>
</dbReference>
<dbReference type="Pfam" id="PF00903">
    <property type="entry name" value="Glyoxalase"/>
    <property type="match status" value="1"/>
</dbReference>
<dbReference type="PANTHER" id="PTHR36503">
    <property type="entry name" value="BLR2520 PROTEIN"/>
    <property type="match status" value="1"/>
</dbReference>
<name>A0ABY0IIK0_9BACT</name>
<protein>
    <submittedName>
        <fullName evidence="2">Glyoxalase</fullName>
    </submittedName>
</protein>
<dbReference type="InterPro" id="IPR037523">
    <property type="entry name" value="VOC_core"/>
</dbReference>
<reference evidence="3" key="1">
    <citation type="journal article" date="2019" name="Int. J. Syst. Evol. Microbiol.">
        <title>Halobacteriovorax valvorus sp. nov., a novel prokaryotic predator isolated from coastal seawater of China.</title>
        <authorList>
            <person name="Chen M.-X."/>
        </authorList>
    </citation>
    <scope>NUCLEOTIDE SEQUENCE [LARGE SCALE GENOMIC DNA]</scope>
    <source>
        <strain evidence="3">BL9</strain>
    </source>
</reference>
<keyword evidence="3" id="KW-1185">Reference proteome</keyword>
<gene>
    <name evidence="2" type="ORF">DAY19_03150</name>
</gene>
<evidence type="ECO:0000313" key="2">
    <source>
        <dbReference type="EMBL" id="RZF22784.1"/>
    </source>
</evidence>
<dbReference type="EMBL" id="QDKL01000001">
    <property type="protein sequence ID" value="RZF22784.1"/>
    <property type="molecule type" value="Genomic_DNA"/>
</dbReference>
<evidence type="ECO:0000259" key="1">
    <source>
        <dbReference type="PROSITE" id="PS51819"/>
    </source>
</evidence>
<dbReference type="InterPro" id="IPR029068">
    <property type="entry name" value="Glyas_Bleomycin-R_OHBP_Dase"/>
</dbReference>
<feature type="domain" description="VOC" evidence="1">
    <location>
        <begin position="2"/>
        <end position="123"/>
    </location>
</feature>
<dbReference type="PANTHER" id="PTHR36503:SF3">
    <property type="entry name" value="BLR0126 PROTEIN"/>
    <property type="match status" value="1"/>
</dbReference>
<dbReference type="PROSITE" id="PS51819">
    <property type="entry name" value="VOC"/>
    <property type="match status" value="1"/>
</dbReference>